<comment type="caution">
    <text evidence="2">The sequence shown here is derived from an EMBL/GenBank/DDBJ whole genome shotgun (WGS) entry which is preliminary data.</text>
</comment>
<evidence type="ECO:0000313" key="2">
    <source>
        <dbReference type="EMBL" id="MFB9839802.1"/>
    </source>
</evidence>
<feature type="domain" description="SGNH" evidence="1">
    <location>
        <begin position="19"/>
        <end position="216"/>
    </location>
</feature>
<accession>A0ABV5YXJ8</accession>
<dbReference type="Proteomes" id="UP001589627">
    <property type="component" value="Unassembled WGS sequence"/>
</dbReference>
<dbReference type="InterPro" id="IPR043968">
    <property type="entry name" value="SGNH"/>
</dbReference>
<protein>
    <submittedName>
        <fullName evidence="2">SGNH hydrolase domain-containing protein</fullName>
    </submittedName>
</protein>
<keyword evidence="2" id="KW-0378">Hydrolase</keyword>
<dbReference type="GO" id="GO:0016787">
    <property type="term" value="F:hydrolase activity"/>
    <property type="evidence" value="ECO:0007669"/>
    <property type="project" value="UniProtKB-KW"/>
</dbReference>
<dbReference type="EMBL" id="JBHLZP010000815">
    <property type="protein sequence ID" value="MFB9839802.1"/>
    <property type="molecule type" value="Genomic_DNA"/>
</dbReference>
<keyword evidence="3" id="KW-1185">Reference proteome</keyword>
<sequence>MNLPKPTPPGGDALPFVVTGSSAASSAPTVAVIGDSVARDYAYYLGRRLGPHGVRVIDGALSGCPIGTLPFLSTIHDITKKLRGGDCPKLVKAKQNAIVTKYAPPVILWHSITEIWDIEGATGKVPSGSEEWSRKVMAQWDDTLARVGRGGAQVVVILPLWYERSAPHRLDVPGPSVEKLRDLYVRWAARHRGKVSIVDVAPLVCPTGPPCGPVNGIDFRPDTTHYDDPGGSRVADYLTAHVPALTRLDRAAKGSGA</sequence>
<evidence type="ECO:0000259" key="1">
    <source>
        <dbReference type="Pfam" id="PF19040"/>
    </source>
</evidence>
<reference evidence="2 3" key="1">
    <citation type="submission" date="2024-09" db="EMBL/GenBank/DDBJ databases">
        <authorList>
            <person name="Sun Q."/>
            <person name="Mori K."/>
        </authorList>
    </citation>
    <scope>NUCLEOTIDE SEQUENCE [LARGE SCALE GENOMIC DNA]</scope>
    <source>
        <strain evidence="2 3">TBRC 0563</strain>
    </source>
</reference>
<dbReference type="RefSeq" id="WP_378212988.1">
    <property type="nucleotide sequence ID" value="NZ_JBHLZP010000815.1"/>
</dbReference>
<proteinExistence type="predicted"/>
<organism evidence="2 3">
    <name type="scientific">Actinoallomurus acaciae</name>
    <dbReference type="NCBI Taxonomy" id="502577"/>
    <lineage>
        <taxon>Bacteria</taxon>
        <taxon>Bacillati</taxon>
        <taxon>Actinomycetota</taxon>
        <taxon>Actinomycetes</taxon>
        <taxon>Streptosporangiales</taxon>
        <taxon>Thermomonosporaceae</taxon>
        <taxon>Actinoallomurus</taxon>
    </lineage>
</organism>
<dbReference type="SUPFAM" id="SSF52266">
    <property type="entry name" value="SGNH hydrolase"/>
    <property type="match status" value="1"/>
</dbReference>
<dbReference type="Pfam" id="PF19040">
    <property type="entry name" value="SGNH"/>
    <property type="match status" value="1"/>
</dbReference>
<name>A0ABV5YXJ8_9ACTN</name>
<evidence type="ECO:0000313" key="3">
    <source>
        <dbReference type="Proteomes" id="UP001589627"/>
    </source>
</evidence>
<gene>
    <name evidence="2" type="ORF">ACFFNX_47420</name>
</gene>